<dbReference type="AlphaFoldDB" id="A0A8T2WPF2"/>
<dbReference type="InterPro" id="IPR007248">
    <property type="entry name" value="Mpv17_PMP22"/>
</dbReference>
<accession>A0A8T2WPF2</accession>
<dbReference type="EMBL" id="JACEGQ020000018">
    <property type="protein sequence ID" value="KAH8482650.1"/>
    <property type="molecule type" value="Genomic_DNA"/>
</dbReference>
<evidence type="ECO:0000256" key="1">
    <source>
        <dbReference type="ARBA" id="ARBA00004141"/>
    </source>
</evidence>
<dbReference type="GO" id="GO:0016020">
    <property type="term" value="C:membrane"/>
    <property type="evidence" value="ECO:0007669"/>
    <property type="project" value="UniProtKB-SubCell"/>
</dbReference>
<evidence type="ECO:0000256" key="3">
    <source>
        <dbReference type="ARBA" id="ARBA00022692"/>
    </source>
</evidence>
<dbReference type="Proteomes" id="UP000807159">
    <property type="component" value="Chromosome 18"/>
</dbReference>
<evidence type="ECO:0000256" key="6">
    <source>
        <dbReference type="SAM" id="Phobius"/>
    </source>
</evidence>
<comment type="caution">
    <text evidence="7">The sequence shown here is derived from an EMBL/GenBank/DDBJ whole genome shotgun (WGS) entry which is preliminary data.</text>
</comment>
<keyword evidence="5 6" id="KW-0472">Membrane</keyword>
<feature type="transmembrane region" description="Helical" evidence="6">
    <location>
        <begin position="63"/>
        <end position="82"/>
    </location>
</feature>
<dbReference type="GO" id="GO:0005737">
    <property type="term" value="C:cytoplasm"/>
    <property type="evidence" value="ECO:0007669"/>
    <property type="project" value="TreeGrafter"/>
</dbReference>
<keyword evidence="8" id="KW-1185">Reference proteome</keyword>
<organism evidence="7 8">
    <name type="scientific">Populus deltoides</name>
    <name type="common">Eastern poplar</name>
    <name type="synonym">Eastern cottonwood</name>
    <dbReference type="NCBI Taxonomy" id="3696"/>
    <lineage>
        <taxon>Eukaryota</taxon>
        <taxon>Viridiplantae</taxon>
        <taxon>Streptophyta</taxon>
        <taxon>Embryophyta</taxon>
        <taxon>Tracheophyta</taxon>
        <taxon>Spermatophyta</taxon>
        <taxon>Magnoliopsida</taxon>
        <taxon>eudicotyledons</taxon>
        <taxon>Gunneridae</taxon>
        <taxon>Pentapetalae</taxon>
        <taxon>rosids</taxon>
        <taxon>fabids</taxon>
        <taxon>Malpighiales</taxon>
        <taxon>Salicaceae</taxon>
        <taxon>Saliceae</taxon>
        <taxon>Populus</taxon>
    </lineage>
</organism>
<keyword evidence="4 6" id="KW-1133">Transmembrane helix</keyword>
<dbReference type="PANTHER" id="PTHR11266:SF17">
    <property type="entry name" value="PROTEIN MPV17"/>
    <property type="match status" value="1"/>
</dbReference>
<comment type="subcellular location">
    <subcellularLocation>
        <location evidence="1">Membrane</location>
        <topology evidence="1">Multi-pass membrane protein</topology>
    </subcellularLocation>
</comment>
<reference evidence="7" key="1">
    <citation type="journal article" date="2021" name="J. Hered.">
        <title>Genome Assembly of Salicaceae Populus deltoides (Eastern Cottonwood) I-69 Based on Nanopore Sequencing and Hi-C Technologies.</title>
        <authorList>
            <person name="Bai S."/>
            <person name="Wu H."/>
            <person name="Zhang J."/>
            <person name="Pan Z."/>
            <person name="Zhao W."/>
            <person name="Li Z."/>
            <person name="Tong C."/>
        </authorList>
    </citation>
    <scope>NUCLEOTIDE SEQUENCE</scope>
    <source>
        <tissue evidence="7">Leaf</tissue>
    </source>
</reference>
<proteinExistence type="inferred from homology"/>
<evidence type="ECO:0000256" key="4">
    <source>
        <dbReference type="ARBA" id="ARBA00022989"/>
    </source>
</evidence>
<name>A0A8T2WPF2_POPDE</name>
<evidence type="ECO:0000313" key="8">
    <source>
        <dbReference type="Proteomes" id="UP000807159"/>
    </source>
</evidence>
<dbReference type="Pfam" id="PF04117">
    <property type="entry name" value="Mpv17_PMP22"/>
    <property type="match status" value="1"/>
</dbReference>
<keyword evidence="3 6" id="KW-0812">Transmembrane</keyword>
<dbReference type="PANTHER" id="PTHR11266">
    <property type="entry name" value="PEROXISOMAL MEMBRANE PROTEIN 2, PXMP2 MPV17"/>
    <property type="match status" value="1"/>
</dbReference>
<evidence type="ECO:0000313" key="7">
    <source>
        <dbReference type="EMBL" id="KAH8482650.1"/>
    </source>
</evidence>
<feature type="transmembrane region" description="Helical" evidence="6">
    <location>
        <begin position="103"/>
        <end position="125"/>
    </location>
</feature>
<evidence type="ECO:0000256" key="5">
    <source>
        <dbReference type="ARBA" id="ARBA00023136"/>
    </source>
</evidence>
<evidence type="ECO:0000256" key="2">
    <source>
        <dbReference type="ARBA" id="ARBA00006824"/>
    </source>
</evidence>
<comment type="similarity">
    <text evidence="2">Belongs to the peroxisomal membrane protein PXMP2/4 family.</text>
</comment>
<protein>
    <submittedName>
        <fullName evidence="7">Uncharacterized protein</fullName>
    </submittedName>
</protein>
<sequence length="394" mass="44560">MLKLWKWYQNCLAVHPVKTQMISSGVIWGFGDIAAQSITHYTAKKYRQIKVEEKEFKINWKRVTTTSLFGFAFVGPVGHFWYESLDRFIRSRLLLRPNSLRFVGAKVALDGIIFGPLDLLVFFSYMGFASGKSVPQIKEDLKRDFVPALILEGGIWPIVQVGNFRFVPVRRKKIQVDDFLSQLNVSFQATVIIVHTQTSAAHYMNHHLVLPVVHAQALEGHSLKPNNLALTSLLELVGFMLVGGSSVTTDAILPTAPCHVENIHVPRSGRYWNLNFLKNHALCCGGLNIPALRSSADFLPSKARTFCLIQNKFLTFWKHHALGDKFSLFGFRMVSSILRKAFHAQNHVISWLEDEGCTQAVAQATMLAISLLNYNLCPVMDRQELQNFHLPELV</sequence>
<feature type="transmembrane region" description="Helical" evidence="6">
    <location>
        <begin position="145"/>
        <end position="164"/>
    </location>
</feature>
<gene>
    <name evidence="7" type="ORF">H0E87_029922</name>
</gene>